<dbReference type="AlphaFoldDB" id="A0AAV2ZUJ9"/>
<reference evidence="1" key="1">
    <citation type="thesis" date="2020" institute="ProQuest LLC" country="789 East Eisenhower Parkway, Ann Arbor, MI, USA">
        <title>Comparative Genomics and Chromosome Evolution.</title>
        <authorList>
            <person name="Mudd A.B."/>
        </authorList>
    </citation>
    <scope>NUCLEOTIDE SEQUENCE</scope>
    <source>
        <strain evidence="1">1538</strain>
        <tissue evidence="1">Blood</tissue>
    </source>
</reference>
<sequence length="82" mass="9672">MINQLLNMLQIQSFYQLEILIISMNWLVCTSPKNWKSGVIIPKTSQASNPVWLEFGTITIYLSILHWEQSYYLLSTRLFTIF</sequence>
<organism evidence="1 2">
    <name type="scientific">Pyxicephalus adspersus</name>
    <name type="common">African bullfrog</name>
    <dbReference type="NCBI Taxonomy" id="30357"/>
    <lineage>
        <taxon>Eukaryota</taxon>
        <taxon>Metazoa</taxon>
        <taxon>Chordata</taxon>
        <taxon>Craniata</taxon>
        <taxon>Vertebrata</taxon>
        <taxon>Euteleostomi</taxon>
        <taxon>Amphibia</taxon>
        <taxon>Batrachia</taxon>
        <taxon>Anura</taxon>
        <taxon>Neobatrachia</taxon>
        <taxon>Ranoidea</taxon>
        <taxon>Pyxicephalidae</taxon>
        <taxon>Pyxicephalinae</taxon>
        <taxon>Pyxicephalus</taxon>
    </lineage>
</organism>
<protein>
    <submittedName>
        <fullName evidence="1">Uncharacterized protein</fullName>
    </submittedName>
</protein>
<evidence type="ECO:0000313" key="2">
    <source>
        <dbReference type="Proteomes" id="UP001181693"/>
    </source>
</evidence>
<keyword evidence="2" id="KW-1185">Reference proteome</keyword>
<name>A0AAV2ZUJ9_PYXAD</name>
<comment type="caution">
    <text evidence="1">The sequence shown here is derived from an EMBL/GenBank/DDBJ whole genome shotgun (WGS) entry which is preliminary data.</text>
</comment>
<gene>
    <name evidence="1" type="ORF">GDO54_013213</name>
</gene>
<accession>A0AAV2ZUJ9</accession>
<proteinExistence type="predicted"/>
<dbReference type="Proteomes" id="UP001181693">
    <property type="component" value="Unassembled WGS sequence"/>
</dbReference>
<evidence type="ECO:0000313" key="1">
    <source>
        <dbReference type="EMBL" id="DBA22154.1"/>
    </source>
</evidence>
<dbReference type="EMBL" id="DYDO01000006">
    <property type="protein sequence ID" value="DBA22154.1"/>
    <property type="molecule type" value="Genomic_DNA"/>
</dbReference>